<gene>
    <name evidence="2" type="ORF">AWN73_18415</name>
</gene>
<proteinExistence type="predicted"/>
<sequence length="188" mass="22704">MKVRTHFHLAKLSLRNLKPFYPKNFSINMFYFGTILADCCWLAYTNPHFYKKSDKYVEEKLDDLLETKEFNWYNSLQLGIIIHYLCDFCCYSHITDSIGNVNEHMAYERKIQKYLLNNIKNLKTPKRKTNKKTIKELKSRIKSQILKYRKGKHCFRWDIQNCIEMSSDVCEVIFMQFKNRERVKQMVG</sequence>
<evidence type="ECO:0000313" key="2">
    <source>
        <dbReference type="EMBL" id="PPV12616.1"/>
    </source>
</evidence>
<dbReference type="Pfam" id="PF00882">
    <property type="entry name" value="Zn_dep_PLPC"/>
    <property type="match status" value="1"/>
</dbReference>
<comment type="caution">
    <text evidence="2">The sequence shown here is derived from an EMBL/GenBank/DDBJ whole genome shotgun (WGS) entry which is preliminary data.</text>
</comment>
<dbReference type="InterPro" id="IPR008947">
    <property type="entry name" value="PLipase_C/P1_nuclease_dom_sf"/>
</dbReference>
<dbReference type="RefSeq" id="WP_027636532.1">
    <property type="nucleotide sequence ID" value="NZ_CAVLFH010000001.1"/>
</dbReference>
<name>A0A2S7F6S5_CLOBU</name>
<evidence type="ECO:0000259" key="1">
    <source>
        <dbReference type="Pfam" id="PF00882"/>
    </source>
</evidence>
<reference evidence="2 3" key="1">
    <citation type="submission" date="2016-01" db="EMBL/GenBank/DDBJ databases">
        <title>Characterization of the Clostridium difficile lineages that are prevalent in Hong Kong and China.</title>
        <authorList>
            <person name="Kwok J.S.-L."/>
            <person name="Lam W.-Y."/>
            <person name="Ip M."/>
            <person name="Chan T.-F."/>
            <person name="Hawkey P.M."/>
            <person name="Tsui S.K.-W."/>
        </authorList>
    </citation>
    <scope>NUCLEOTIDE SEQUENCE [LARGE SCALE GENOMIC DNA]</scope>
    <source>
        <strain evidence="2 3">300064</strain>
    </source>
</reference>
<accession>A0A2S7F6S5</accession>
<dbReference type="AlphaFoldDB" id="A0A2S7F6S5"/>
<dbReference type="SUPFAM" id="SSF48537">
    <property type="entry name" value="Phospholipase C/P1 nuclease"/>
    <property type="match status" value="1"/>
</dbReference>
<evidence type="ECO:0000313" key="3">
    <source>
        <dbReference type="Proteomes" id="UP000238081"/>
    </source>
</evidence>
<dbReference type="EMBL" id="LRDH01000138">
    <property type="protein sequence ID" value="PPV12616.1"/>
    <property type="molecule type" value="Genomic_DNA"/>
</dbReference>
<dbReference type="GO" id="GO:0016788">
    <property type="term" value="F:hydrolase activity, acting on ester bonds"/>
    <property type="evidence" value="ECO:0007669"/>
    <property type="project" value="InterPro"/>
</dbReference>
<dbReference type="Proteomes" id="UP000238081">
    <property type="component" value="Unassembled WGS sequence"/>
</dbReference>
<dbReference type="Gene3D" id="1.10.575.10">
    <property type="entry name" value="P1 Nuclease"/>
    <property type="match status" value="1"/>
</dbReference>
<protein>
    <recommendedName>
        <fullName evidence="1">Phospholipase C/D domain-containing protein</fullName>
    </recommendedName>
</protein>
<feature type="domain" description="Phospholipase C/D" evidence="1">
    <location>
        <begin position="5"/>
        <end position="153"/>
    </location>
</feature>
<organism evidence="2 3">
    <name type="scientific">Clostridium butyricum</name>
    <dbReference type="NCBI Taxonomy" id="1492"/>
    <lineage>
        <taxon>Bacteria</taxon>
        <taxon>Bacillati</taxon>
        <taxon>Bacillota</taxon>
        <taxon>Clostridia</taxon>
        <taxon>Eubacteriales</taxon>
        <taxon>Clostridiaceae</taxon>
        <taxon>Clostridium</taxon>
    </lineage>
</organism>
<dbReference type="InterPro" id="IPR029002">
    <property type="entry name" value="PLPC/GPLD1"/>
</dbReference>